<gene>
    <name evidence="1" type="ORF">GCM10010171_42220</name>
</gene>
<name>A0A918GM62_9PSEU</name>
<accession>A0A918GM62</accession>
<protein>
    <submittedName>
        <fullName evidence="1">Uncharacterized protein</fullName>
    </submittedName>
</protein>
<dbReference type="RefSeq" id="WP_189212245.1">
    <property type="nucleotide sequence ID" value="NZ_BMRB01000003.1"/>
</dbReference>
<reference evidence="1" key="1">
    <citation type="journal article" date="2014" name="Int. J. Syst. Evol. Microbiol.">
        <title>Complete genome sequence of Corynebacterium casei LMG S-19264T (=DSM 44701T), isolated from a smear-ripened cheese.</title>
        <authorList>
            <consortium name="US DOE Joint Genome Institute (JGI-PGF)"/>
            <person name="Walter F."/>
            <person name="Albersmeier A."/>
            <person name="Kalinowski J."/>
            <person name="Ruckert C."/>
        </authorList>
    </citation>
    <scope>NUCLEOTIDE SEQUENCE</scope>
    <source>
        <strain evidence="1">JCM 3276</strain>
    </source>
</reference>
<reference evidence="1" key="2">
    <citation type="submission" date="2020-09" db="EMBL/GenBank/DDBJ databases">
        <authorList>
            <person name="Sun Q."/>
            <person name="Ohkuma M."/>
        </authorList>
    </citation>
    <scope>NUCLEOTIDE SEQUENCE</scope>
    <source>
        <strain evidence="1">JCM 3276</strain>
    </source>
</reference>
<evidence type="ECO:0000313" key="2">
    <source>
        <dbReference type="Proteomes" id="UP000660680"/>
    </source>
</evidence>
<organism evidence="1 2">
    <name type="scientific">Actinokineospora fastidiosa</name>
    <dbReference type="NCBI Taxonomy" id="1816"/>
    <lineage>
        <taxon>Bacteria</taxon>
        <taxon>Bacillati</taxon>
        <taxon>Actinomycetota</taxon>
        <taxon>Actinomycetes</taxon>
        <taxon>Pseudonocardiales</taxon>
        <taxon>Pseudonocardiaceae</taxon>
        <taxon>Actinokineospora</taxon>
    </lineage>
</organism>
<evidence type="ECO:0000313" key="1">
    <source>
        <dbReference type="EMBL" id="GGS42751.1"/>
    </source>
</evidence>
<dbReference type="EMBL" id="BMRB01000003">
    <property type="protein sequence ID" value="GGS42751.1"/>
    <property type="molecule type" value="Genomic_DNA"/>
</dbReference>
<sequence length="308" mass="32829">MGWLRRSPARTVTRGRSWRDPILDAALAEAEEGRLGAARTVLGECRDQPEIRVFRVGELAEALIGFGDEIATIAGAGDADLLLLSGAVFVREAWAVRGAGRAETVGAPRFRIFHNHLAQAVAPLRAAAGLLPGDPVPWSEMDPVARGLEFDRGEQDALWAEIASRCPTMTVAVRRRLQSLAPKWGGDETAMIEFARASVAAAPPGHPVAAVIAEAQFEGAAHRSVPVARYARAARAELVAASTKLLTTPLSLPQTCWAHNAFAAVFSALDDAAHAVPHLRAMNDHLNDAAWAFVGGEAAYQRAAAKYL</sequence>
<keyword evidence="2" id="KW-1185">Reference proteome</keyword>
<dbReference type="AlphaFoldDB" id="A0A918GM62"/>
<dbReference type="Proteomes" id="UP000660680">
    <property type="component" value="Unassembled WGS sequence"/>
</dbReference>
<proteinExistence type="predicted"/>
<comment type="caution">
    <text evidence="1">The sequence shown here is derived from an EMBL/GenBank/DDBJ whole genome shotgun (WGS) entry which is preliminary data.</text>
</comment>